<gene>
    <name evidence="1" type="ORF">JI735_33865</name>
</gene>
<reference evidence="1 2" key="1">
    <citation type="submission" date="2021-01" db="EMBL/GenBank/DDBJ databases">
        <title>Whole genome sequence of Paenibacillus sonchi LMG 24727 for comparative genomics.</title>
        <authorList>
            <person name="Lee G."/>
            <person name="Kim M.-J."/>
            <person name="Lim K."/>
            <person name="Shin J.-H."/>
        </authorList>
    </citation>
    <scope>NUCLEOTIDE SEQUENCE [LARGE SCALE GENOMIC DNA]</scope>
    <source>
        <strain evidence="1 2">LMG 24727</strain>
        <plasmid evidence="1 2">unnamed1</plasmid>
    </source>
</reference>
<keyword evidence="2" id="KW-1185">Reference proteome</keyword>
<protein>
    <submittedName>
        <fullName evidence="1">Uncharacterized protein</fullName>
    </submittedName>
</protein>
<keyword evidence="1" id="KW-0614">Plasmid</keyword>
<dbReference type="AlphaFoldDB" id="A0A974PIM3"/>
<dbReference type="Proteomes" id="UP000595841">
    <property type="component" value="Plasmid unnamed1"/>
</dbReference>
<evidence type="ECO:0000313" key="1">
    <source>
        <dbReference type="EMBL" id="QQZ64637.1"/>
    </source>
</evidence>
<proteinExistence type="predicted"/>
<dbReference type="KEGG" id="pson:JI735_33865"/>
<dbReference type="EMBL" id="CP068596">
    <property type="protein sequence ID" value="QQZ64637.1"/>
    <property type="molecule type" value="Genomic_DNA"/>
</dbReference>
<organism evidence="1 2">
    <name type="scientific">Paenibacillus sonchi</name>
    <dbReference type="NCBI Taxonomy" id="373687"/>
    <lineage>
        <taxon>Bacteria</taxon>
        <taxon>Bacillati</taxon>
        <taxon>Bacillota</taxon>
        <taxon>Bacilli</taxon>
        <taxon>Bacillales</taxon>
        <taxon>Paenibacillaceae</taxon>
        <taxon>Paenibacillus</taxon>
        <taxon>Paenibacillus sonchi group</taxon>
    </lineage>
</organism>
<geneLocation type="plasmid" evidence="1 2">
    <name>unnamed1</name>
</geneLocation>
<sequence>MYTFYDPSIKPILTTNHSGEFISVKTEGLKYYGISDIVLYQYIDGYESLFLSIIELIFKGEFNIQQTWNYNGQIFKLEKRVNGYLEICFNHSESIQIVTIVNPISGEPIKYLTKGIIDKYGTPEFEIQASYFESKGILAYVISEIYNGKIIDELTLIELEGNTYIIEKTIDRYGASVYQVELLEAKKIIHKELKRRSHLKRIK</sequence>
<accession>A0A974PIM3</accession>
<name>A0A974PIM3_9BACL</name>
<evidence type="ECO:0000313" key="2">
    <source>
        <dbReference type="Proteomes" id="UP000595841"/>
    </source>
</evidence>